<dbReference type="SUPFAM" id="SSF51735">
    <property type="entry name" value="NAD(P)-binding Rossmann-fold domains"/>
    <property type="match status" value="1"/>
</dbReference>
<dbReference type="Proteomes" id="UP000321580">
    <property type="component" value="Unassembled WGS sequence"/>
</dbReference>
<dbReference type="Pfam" id="PF13460">
    <property type="entry name" value="NAD_binding_10"/>
    <property type="match status" value="1"/>
</dbReference>
<keyword evidence="3" id="KW-1185">Reference proteome</keyword>
<proteinExistence type="predicted"/>
<dbReference type="EMBL" id="VOOR01000027">
    <property type="protein sequence ID" value="TXB62582.1"/>
    <property type="molecule type" value="Genomic_DNA"/>
</dbReference>
<comment type="caution">
    <text evidence="2">The sequence shown here is derived from an EMBL/GenBank/DDBJ whole genome shotgun (WGS) entry which is preliminary data.</text>
</comment>
<dbReference type="Gene3D" id="3.40.50.720">
    <property type="entry name" value="NAD(P)-binding Rossmann-like Domain"/>
    <property type="match status" value="1"/>
</dbReference>
<dbReference type="InterPro" id="IPR051606">
    <property type="entry name" value="Polyketide_Oxido-like"/>
</dbReference>
<evidence type="ECO:0000313" key="2">
    <source>
        <dbReference type="EMBL" id="TXB62582.1"/>
    </source>
</evidence>
<dbReference type="GO" id="GO:0042602">
    <property type="term" value="F:riboflavin reductase (NADPH) activity"/>
    <property type="evidence" value="ECO:0007669"/>
    <property type="project" value="TreeGrafter"/>
</dbReference>
<dbReference type="OrthoDB" id="9790734at2"/>
<dbReference type="RefSeq" id="WP_147168030.1">
    <property type="nucleotide sequence ID" value="NZ_VOOR01000027.1"/>
</dbReference>
<dbReference type="PANTHER" id="PTHR43355">
    <property type="entry name" value="FLAVIN REDUCTASE (NADPH)"/>
    <property type="match status" value="1"/>
</dbReference>
<protein>
    <submittedName>
        <fullName evidence="2">SDR family oxidoreductase</fullName>
    </submittedName>
</protein>
<dbReference type="PANTHER" id="PTHR43355:SF2">
    <property type="entry name" value="FLAVIN REDUCTASE (NADPH)"/>
    <property type="match status" value="1"/>
</dbReference>
<dbReference type="InterPro" id="IPR036291">
    <property type="entry name" value="NAD(P)-bd_dom_sf"/>
</dbReference>
<organism evidence="2 3">
    <name type="scientific">Phaeodactylibacter luteus</name>
    <dbReference type="NCBI Taxonomy" id="1564516"/>
    <lineage>
        <taxon>Bacteria</taxon>
        <taxon>Pseudomonadati</taxon>
        <taxon>Bacteroidota</taxon>
        <taxon>Saprospiria</taxon>
        <taxon>Saprospirales</taxon>
        <taxon>Haliscomenobacteraceae</taxon>
        <taxon>Phaeodactylibacter</taxon>
    </lineage>
</organism>
<dbReference type="AlphaFoldDB" id="A0A5C6RMJ3"/>
<evidence type="ECO:0000313" key="3">
    <source>
        <dbReference type="Proteomes" id="UP000321580"/>
    </source>
</evidence>
<sequence>MTIALFGGSGQTGRQFLRKALEAGHTVQALARTPSKIPHPQQGLTILQGDVLKAAEVRQAIKGADIVVSLFGQVKGSPPHLQTQGTRHIVQAMQQEGLQRIISLSGGGLPYPEKDQPKLADKLIRSIMKLAVPSLLQDAAGHHQVLKQSGLNWTIVRAPRLTNKPERGQYRVGWVGVNASTKIGRADLAAFILREVESPAFGRQMPFVSY</sequence>
<dbReference type="InterPro" id="IPR016040">
    <property type="entry name" value="NAD(P)-bd_dom"/>
</dbReference>
<name>A0A5C6RMJ3_9BACT</name>
<dbReference type="GO" id="GO:0004074">
    <property type="term" value="F:biliverdin reductase [NAD(P)H] activity"/>
    <property type="evidence" value="ECO:0007669"/>
    <property type="project" value="TreeGrafter"/>
</dbReference>
<evidence type="ECO:0000259" key="1">
    <source>
        <dbReference type="Pfam" id="PF13460"/>
    </source>
</evidence>
<dbReference type="CDD" id="cd05244">
    <property type="entry name" value="BVR-B_like_SDR_a"/>
    <property type="match status" value="1"/>
</dbReference>
<reference evidence="2 3" key="1">
    <citation type="submission" date="2019-08" db="EMBL/GenBank/DDBJ databases">
        <title>Genome of Phaeodactylibacter luteus.</title>
        <authorList>
            <person name="Bowman J.P."/>
        </authorList>
    </citation>
    <scope>NUCLEOTIDE SEQUENCE [LARGE SCALE GENOMIC DNA]</scope>
    <source>
        <strain evidence="2 3">KCTC 42180</strain>
    </source>
</reference>
<accession>A0A5C6RMJ3</accession>
<feature type="domain" description="NAD(P)-binding" evidence="1">
    <location>
        <begin position="7"/>
        <end position="199"/>
    </location>
</feature>
<gene>
    <name evidence="2" type="ORF">FRY97_13265</name>
</gene>